<evidence type="ECO:0000313" key="4">
    <source>
        <dbReference type="Proteomes" id="UP000193010"/>
    </source>
</evidence>
<dbReference type="EMBL" id="LQOV01000009">
    <property type="protein sequence ID" value="ORV54159.1"/>
    <property type="molecule type" value="Genomic_DNA"/>
</dbReference>
<evidence type="ECO:0000256" key="2">
    <source>
        <dbReference type="SAM" id="Phobius"/>
    </source>
</evidence>
<name>A0A1X1UBW0_MYCFL</name>
<dbReference type="RefSeq" id="WP_085221755.1">
    <property type="nucleotide sequence ID" value="NZ_AP022576.1"/>
</dbReference>
<reference evidence="3 4" key="1">
    <citation type="submission" date="2016-01" db="EMBL/GenBank/DDBJ databases">
        <title>The new phylogeny of the genus Mycobacterium.</title>
        <authorList>
            <person name="Tarcisio F."/>
            <person name="Conor M."/>
            <person name="Antonella G."/>
            <person name="Elisabetta G."/>
            <person name="Giulia F.S."/>
            <person name="Sara T."/>
            <person name="Anna F."/>
            <person name="Clotilde B."/>
            <person name="Roberto B."/>
            <person name="Veronica D.S."/>
            <person name="Fabio R."/>
            <person name="Monica P."/>
            <person name="Olivier J."/>
            <person name="Enrico T."/>
            <person name="Nicola S."/>
        </authorList>
    </citation>
    <scope>NUCLEOTIDE SEQUENCE [LARGE SCALE GENOMIC DNA]</scope>
    <source>
        <strain evidence="3 4">DSM 44852</strain>
    </source>
</reference>
<keyword evidence="2" id="KW-1133">Transmembrane helix</keyword>
<organism evidence="3 4">
    <name type="scientific">Mycobacterium florentinum</name>
    <dbReference type="NCBI Taxonomy" id="292462"/>
    <lineage>
        <taxon>Bacteria</taxon>
        <taxon>Bacillati</taxon>
        <taxon>Actinomycetota</taxon>
        <taxon>Actinomycetes</taxon>
        <taxon>Mycobacteriales</taxon>
        <taxon>Mycobacteriaceae</taxon>
        <taxon>Mycobacterium</taxon>
        <taxon>Mycobacterium simiae complex</taxon>
    </lineage>
</organism>
<feature type="transmembrane region" description="Helical" evidence="2">
    <location>
        <begin position="20"/>
        <end position="39"/>
    </location>
</feature>
<feature type="region of interest" description="Disordered" evidence="1">
    <location>
        <begin position="45"/>
        <end position="73"/>
    </location>
</feature>
<gene>
    <name evidence="3" type="ORF">AWC05_18900</name>
</gene>
<dbReference type="Proteomes" id="UP000193010">
    <property type="component" value="Unassembled WGS sequence"/>
</dbReference>
<evidence type="ECO:0000256" key="1">
    <source>
        <dbReference type="SAM" id="MobiDB-lite"/>
    </source>
</evidence>
<feature type="compositionally biased region" description="Basic and acidic residues" evidence="1">
    <location>
        <begin position="58"/>
        <end position="73"/>
    </location>
</feature>
<accession>A0A1X1UBW0</accession>
<dbReference type="AlphaFoldDB" id="A0A1X1UBW0"/>
<keyword evidence="2" id="KW-0812">Transmembrane</keyword>
<comment type="caution">
    <text evidence="3">The sequence shown here is derived from an EMBL/GenBank/DDBJ whole genome shotgun (WGS) entry which is preliminary data.</text>
</comment>
<sequence length="73" mass="8175">MKLIAVLAVMFFKWSVVGVPLWVSIFVLALVGLVVAYWYRRLKKRSETETADESAELADSHADTSDGEEDGTR</sequence>
<keyword evidence="4" id="KW-1185">Reference proteome</keyword>
<evidence type="ECO:0000313" key="3">
    <source>
        <dbReference type="EMBL" id="ORV54159.1"/>
    </source>
</evidence>
<protein>
    <submittedName>
        <fullName evidence="3">Uncharacterized protein</fullName>
    </submittedName>
</protein>
<proteinExistence type="predicted"/>
<keyword evidence="2" id="KW-0472">Membrane</keyword>